<feature type="domain" description="Fibrinogen C-terminal" evidence="1">
    <location>
        <begin position="15"/>
        <end position="228"/>
    </location>
</feature>
<comment type="caution">
    <text evidence="2">The sequence shown here is derived from an EMBL/GenBank/DDBJ whole genome shotgun (WGS) entry which is preliminary data.</text>
</comment>
<evidence type="ECO:0000313" key="3">
    <source>
        <dbReference type="Proteomes" id="UP001374579"/>
    </source>
</evidence>
<dbReference type="GO" id="GO:0005615">
    <property type="term" value="C:extracellular space"/>
    <property type="evidence" value="ECO:0007669"/>
    <property type="project" value="TreeGrafter"/>
</dbReference>
<protein>
    <recommendedName>
        <fullName evidence="1">Fibrinogen C-terminal domain-containing protein</fullName>
    </recommendedName>
</protein>
<gene>
    <name evidence="2" type="ORF">V1264_017521</name>
</gene>
<dbReference type="PANTHER" id="PTHR19143:SF327">
    <property type="entry name" value="FI21813P1-RELATED"/>
    <property type="match status" value="1"/>
</dbReference>
<accession>A0AAN9GFA2</accession>
<dbReference type="SUPFAM" id="SSF56496">
    <property type="entry name" value="Fibrinogen C-terminal domain-like"/>
    <property type="match status" value="1"/>
</dbReference>
<evidence type="ECO:0000259" key="1">
    <source>
        <dbReference type="PROSITE" id="PS51406"/>
    </source>
</evidence>
<dbReference type="SMART" id="SM00186">
    <property type="entry name" value="FBG"/>
    <property type="match status" value="1"/>
</dbReference>
<evidence type="ECO:0000313" key="2">
    <source>
        <dbReference type="EMBL" id="KAK7106247.1"/>
    </source>
</evidence>
<dbReference type="PANTHER" id="PTHR19143">
    <property type="entry name" value="FIBRINOGEN/TENASCIN/ANGIOPOEITIN"/>
    <property type="match status" value="1"/>
</dbReference>
<dbReference type="InterPro" id="IPR050373">
    <property type="entry name" value="Fibrinogen_C-term_domain"/>
</dbReference>
<dbReference type="InterPro" id="IPR002181">
    <property type="entry name" value="Fibrinogen_a/b/g_C_dom"/>
</dbReference>
<dbReference type="InterPro" id="IPR014716">
    <property type="entry name" value="Fibrinogen_a/b/g_C_1"/>
</dbReference>
<organism evidence="2 3">
    <name type="scientific">Littorina saxatilis</name>
    <dbReference type="NCBI Taxonomy" id="31220"/>
    <lineage>
        <taxon>Eukaryota</taxon>
        <taxon>Metazoa</taxon>
        <taxon>Spiralia</taxon>
        <taxon>Lophotrochozoa</taxon>
        <taxon>Mollusca</taxon>
        <taxon>Gastropoda</taxon>
        <taxon>Caenogastropoda</taxon>
        <taxon>Littorinimorpha</taxon>
        <taxon>Littorinoidea</taxon>
        <taxon>Littorinidae</taxon>
        <taxon>Littorina</taxon>
    </lineage>
</organism>
<proteinExistence type="predicted"/>
<reference evidence="2 3" key="1">
    <citation type="submission" date="2024-02" db="EMBL/GenBank/DDBJ databases">
        <title>Chromosome-scale genome assembly of the rough periwinkle Littorina saxatilis.</title>
        <authorList>
            <person name="De Jode A."/>
            <person name="Faria R."/>
            <person name="Formenti G."/>
            <person name="Sims Y."/>
            <person name="Smith T.P."/>
            <person name="Tracey A."/>
            <person name="Wood J.M.D."/>
            <person name="Zagrodzka Z.B."/>
            <person name="Johannesson K."/>
            <person name="Butlin R.K."/>
            <person name="Leder E.H."/>
        </authorList>
    </citation>
    <scope>NUCLEOTIDE SEQUENCE [LARGE SCALE GENOMIC DNA]</scope>
    <source>
        <strain evidence="2">Snail1</strain>
        <tissue evidence="2">Muscle</tissue>
    </source>
</reference>
<dbReference type="PROSITE" id="PS51406">
    <property type="entry name" value="FIBRINOGEN_C_2"/>
    <property type="match status" value="1"/>
</dbReference>
<dbReference type="Proteomes" id="UP001374579">
    <property type="component" value="Unassembled WGS sequence"/>
</dbReference>
<sequence length="228" mass="26122">MMIIIMRMTTTTTEKKMKTMMKLCVSAGCKEDGIHLLRDTNLDLKVTVLCESDWLVVLQRHDGSVDFYRDWEAYKNGFGSPTGEFWLGLETMHRLTSGQPWELQVTLGDWEGNVTCANYNNFSISSAAENYTLYADYLEDRSQVNDSLALHSGYQFSTYDADNDIKPRNNNCAVKLHGAWWFIKCGESHLTGPYVNGTYANGTEGIRWIKWRVPPYSLKFAQMKIRPV</sequence>
<dbReference type="Pfam" id="PF00147">
    <property type="entry name" value="Fibrinogen_C"/>
    <property type="match status" value="1"/>
</dbReference>
<keyword evidence="3" id="KW-1185">Reference proteome</keyword>
<dbReference type="CDD" id="cd00087">
    <property type="entry name" value="FReD"/>
    <property type="match status" value="1"/>
</dbReference>
<dbReference type="AlphaFoldDB" id="A0AAN9GFA2"/>
<dbReference type="EMBL" id="JBAMIC010000007">
    <property type="protein sequence ID" value="KAK7106247.1"/>
    <property type="molecule type" value="Genomic_DNA"/>
</dbReference>
<dbReference type="InterPro" id="IPR036056">
    <property type="entry name" value="Fibrinogen-like_C"/>
</dbReference>
<dbReference type="Gene3D" id="3.90.215.10">
    <property type="entry name" value="Gamma Fibrinogen, chain A, domain 1"/>
    <property type="match status" value="1"/>
</dbReference>
<name>A0AAN9GFA2_9CAEN</name>